<protein>
    <submittedName>
        <fullName evidence="1">3711_t:CDS:1</fullName>
    </submittedName>
</protein>
<dbReference type="Proteomes" id="UP000789525">
    <property type="component" value="Unassembled WGS sequence"/>
</dbReference>
<accession>A0ACA9JVD3</accession>
<name>A0ACA9JVD3_9GLOM</name>
<keyword evidence="2" id="KW-1185">Reference proteome</keyword>
<sequence>METKILSSYQLPRPTGKLLIICVVSSDWVAVKVLSNRVHVFFKETLKEIWNFSEDPVEILRDGLYMSLDAQIDSSASFLVLTSDGSIWRIQSSVQKKRRSLEAGLNENIDSPLRQVRRVNEVSGENAALQPLAPITTPSNDLSTELHSCLSPPSIVTVTESHKKDICELRSSYLFNTHGIVMMCQDGEIGFLSLTNQIPTNQIIRHPEMSTRSDSQSREITCSLTGNIDDSTSNSPSPISSELALIAFGAPNLQQEMLLTGYSNGLICYQSLVTNASSPGVVTALKEPIQSIYTLSLKRELVDESRVIRRTPATEKLHNAFLIVGAQCTIALMAAVKGSSEDSNKKSIAYKEYYVPEPIYSSFLFRHLMNRSEMESEIKVKLNKIAELSALQDEMEKTNELLNEAISARNMIIPEFQRLYKRRDSATDNKNPPLKVELIVRMMNLNPPDPRSSKNSKDSFPVMSYSVSLGDMAVIWERDIEINLRFLQFPILIKLGMCFSPPTPTGVSNEGHYQSKSSYFSLVNIQYDILDFIKPCSVNALQRLQNERHFAVYPAMPEFVSSLDGDFFATKSDFRRTLESIISIHGSNTIREDKPISDFISSLNCGSAAIKFFLRAGSNGDSKQTDSADIGIDSAFDRSKLQEIVIKSDYAVFTTPLSLEPVIINFKRLVDGNCINKPVPSNSIPVELRIKCSSVEILLLVEEAILTRLEDFSLKDEEDVMETDEPARPLVDQKMKDKIFSIRHKRDDLVKLHEIHADPNVENPVAWEDLLKMAEQLETDIKEVVVTVRNGMDGMWLNGVVEL</sequence>
<dbReference type="EMBL" id="CAJVPT010000062">
    <property type="protein sequence ID" value="CAG8438334.1"/>
    <property type="molecule type" value="Genomic_DNA"/>
</dbReference>
<evidence type="ECO:0000313" key="2">
    <source>
        <dbReference type="Proteomes" id="UP000789525"/>
    </source>
</evidence>
<organism evidence="1 2">
    <name type="scientific">Acaulospora colombiana</name>
    <dbReference type="NCBI Taxonomy" id="27376"/>
    <lineage>
        <taxon>Eukaryota</taxon>
        <taxon>Fungi</taxon>
        <taxon>Fungi incertae sedis</taxon>
        <taxon>Mucoromycota</taxon>
        <taxon>Glomeromycotina</taxon>
        <taxon>Glomeromycetes</taxon>
        <taxon>Diversisporales</taxon>
        <taxon>Acaulosporaceae</taxon>
        <taxon>Acaulospora</taxon>
    </lineage>
</organism>
<reference evidence="1" key="1">
    <citation type="submission" date="2021-06" db="EMBL/GenBank/DDBJ databases">
        <authorList>
            <person name="Kallberg Y."/>
            <person name="Tangrot J."/>
            <person name="Rosling A."/>
        </authorList>
    </citation>
    <scope>NUCLEOTIDE SEQUENCE</scope>
    <source>
        <strain evidence="1">CL356</strain>
    </source>
</reference>
<gene>
    <name evidence="1" type="ORF">ACOLOM_LOCUS68</name>
</gene>
<comment type="caution">
    <text evidence="1">The sequence shown here is derived from an EMBL/GenBank/DDBJ whole genome shotgun (WGS) entry which is preliminary data.</text>
</comment>
<proteinExistence type="predicted"/>
<evidence type="ECO:0000313" key="1">
    <source>
        <dbReference type="EMBL" id="CAG8438334.1"/>
    </source>
</evidence>